<protein>
    <recommendedName>
        <fullName evidence="1">Lon N-terminal domain-containing protein</fullName>
    </recommendedName>
</protein>
<dbReference type="PANTHER" id="PTHR46732:SF8">
    <property type="entry name" value="ATP-DEPENDENT PROTEASE LA (LON) DOMAIN PROTEIN"/>
    <property type="match status" value="1"/>
</dbReference>
<reference evidence="2 3" key="1">
    <citation type="submission" date="2017-04" db="EMBL/GenBank/DDBJ databases">
        <authorList>
            <person name="Afonso C.L."/>
            <person name="Miller P.J."/>
            <person name="Scott M.A."/>
            <person name="Spackman E."/>
            <person name="Goraichik I."/>
            <person name="Dimitrov K.M."/>
            <person name="Suarez D.L."/>
            <person name="Swayne D.E."/>
        </authorList>
    </citation>
    <scope>NUCLEOTIDE SEQUENCE [LARGE SCALE GENOMIC DNA]</scope>
    <source>
        <strain evidence="2 3">USBA 355</strain>
    </source>
</reference>
<dbReference type="RefSeq" id="WP_085121947.1">
    <property type="nucleotide sequence ID" value="NZ_FWZX01000004.1"/>
</dbReference>
<feature type="domain" description="Lon N-terminal" evidence="1">
    <location>
        <begin position="17"/>
        <end position="211"/>
    </location>
</feature>
<keyword evidence="3" id="KW-1185">Reference proteome</keyword>
<dbReference type="AlphaFoldDB" id="A0A1Y6BGE1"/>
<dbReference type="SMART" id="SM00464">
    <property type="entry name" value="LON"/>
    <property type="match status" value="1"/>
</dbReference>
<evidence type="ECO:0000259" key="1">
    <source>
        <dbReference type="PROSITE" id="PS51787"/>
    </source>
</evidence>
<evidence type="ECO:0000313" key="3">
    <source>
        <dbReference type="Proteomes" id="UP000192917"/>
    </source>
</evidence>
<dbReference type="Pfam" id="PF02190">
    <property type="entry name" value="LON_substr_bdg"/>
    <property type="match status" value="1"/>
</dbReference>
<dbReference type="SUPFAM" id="SSF88697">
    <property type="entry name" value="PUA domain-like"/>
    <property type="match status" value="1"/>
</dbReference>
<gene>
    <name evidence="2" type="ORF">SAMN05428998_104250</name>
</gene>
<dbReference type="InterPro" id="IPR015947">
    <property type="entry name" value="PUA-like_sf"/>
</dbReference>
<dbReference type="STRING" id="560819.SAMN05428998_104250"/>
<dbReference type="Gene3D" id="2.30.130.40">
    <property type="entry name" value="LON domain-like"/>
    <property type="match status" value="1"/>
</dbReference>
<dbReference type="PROSITE" id="PS51787">
    <property type="entry name" value="LON_N"/>
    <property type="match status" value="1"/>
</dbReference>
<dbReference type="EMBL" id="FWZX01000004">
    <property type="protein sequence ID" value="SMF09553.1"/>
    <property type="molecule type" value="Genomic_DNA"/>
</dbReference>
<dbReference type="InterPro" id="IPR046336">
    <property type="entry name" value="Lon_prtase_N_sf"/>
</dbReference>
<evidence type="ECO:0000313" key="2">
    <source>
        <dbReference type="EMBL" id="SMF09553.1"/>
    </source>
</evidence>
<dbReference type="InterPro" id="IPR003111">
    <property type="entry name" value="Lon_prtase_N"/>
</dbReference>
<dbReference type="Proteomes" id="UP000192917">
    <property type="component" value="Unassembled WGS sequence"/>
</dbReference>
<organism evidence="2 3">
    <name type="scientific">Tistlia consotensis USBA 355</name>
    <dbReference type="NCBI Taxonomy" id="560819"/>
    <lineage>
        <taxon>Bacteria</taxon>
        <taxon>Pseudomonadati</taxon>
        <taxon>Pseudomonadota</taxon>
        <taxon>Alphaproteobacteria</taxon>
        <taxon>Rhodospirillales</taxon>
        <taxon>Rhodovibrionaceae</taxon>
        <taxon>Tistlia</taxon>
    </lineage>
</organism>
<name>A0A1Y6BGE1_9PROT</name>
<sequence length="225" mass="24550">MSRLPFDPDFDDLPGSLPIFPLPGVLLLPGGRLPLNIFEPRYLAMIQDALLGRRLIGMVQPKAEEEEGDTGAAPVYGTGCAGRITAFQETEDGRYLITLTGLIRFDILEELAGVRGYRLVRADWSRYAGDLEAIDPPGIDRERMLEALRAYFDATGIAGDWEAIGETPNEKLITSIAMICPFEPREKQALLEAPTLEQRAEAMTAILEMAALRGAPAPDGGAARH</sequence>
<dbReference type="PANTHER" id="PTHR46732">
    <property type="entry name" value="ATP-DEPENDENT PROTEASE LA (LON) DOMAIN PROTEIN"/>
    <property type="match status" value="1"/>
</dbReference>
<accession>A0A1Y6BGE1</accession>
<proteinExistence type="predicted"/>